<evidence type="ECO:0000256" key="11">
    <source>
        <dbReference type="ARBA" id="ARBA00022759"/>
    </source>
</evidence>
<dbReference type="InterPro" id="IPR055469">
    <property type="entry name" value="DUF7041"/>
</dbReference>
<dbReference type="Gene3D" id="2.40.70.10">
    <property type="entry name" value="Acid Proteases"/>
    <property type="match status" value="1"/>
</dbReference>
<dbReference type="Gene3D" id="3.30.70.270">
    <property type="match status" value="2"/>
</dbReference>
<dbReference type="Pfam" id="PF00125">
    <property type="entry name" value="Histone"/>
    <property type="match status" value="1"/>
</dbReference>
<dbReference type="InterPro" id="IPR043502">
    <property type="entry name" value="DNA/RNA_pol_sf"/>
</dbReference>
<dbReference type="SMART" id="SM00414">
    <property type="entry name" value="H2A"/>
    <property type="match status" value="1"/>
</dbReference>
<keyword evidence="17" id="KW-0544">Nucleosome core</keyword>
<keyword evidence="11" id="KW-0255">Endonuclease</keyword>
<keyword evidence="14" id="KW-0238">DNA-binding</keyword>
<keyword evidence="5" id="KW-0158">Chromosome</keyword>
<dbReference type="Pfam" id="PF16211">
    <property type="entry name" value="Histone_H2A_C"/>
    <property type="match status" value="1"/>
</dbReference>
<dbReference type="InterPro" id="IPR001584">
    <property type="entry name" value="Integrase_cat-core"/>
</dbReference>
<evidence type="ECO:0000256" key="6">
    <source>
        <dbReference type="ARBA" id="ARBA00022499"/>
    </source>
</evidence>
<dbReference type="PROSITE" id="PS50994">
    <property type="entry name" value="INTEGRASE"/>
    <property type="match status" value="1"/>
</dbReference>
<dbReference type="GO" id="GO:0000786">
    <property type="term" value="C:nucleosome"/>
    <property type="evidence" value="ECO:0007669"/>
    <property type="project" value="UniProtKB-KW"/>
</dbReference>
<dbReference type="Gene3D" id="3.30.420.10">
    <property type="entry name" value="Ribonuclease H-like superfamily/Ribonuclease H"/>
    <property type="match status" value="1"/>
</dbReference>
<dbReference type="GO" id="GO:0006508">
    <property type="term" value="P:proteolysis"/>
    <property type="evidence" value="ECO:0007669"/>
    <property type="project" value="UniProtKB-KW"/>
</dbReference>
<protein>
    <recommendedName>
        <fullName evidence="4">RNA-directed DNA polymerase</fullName>
        <ecNumber evidence="4">2.7.7.49</ecNumber>
    </recommendedName>
</protein>
<dbReference type="GO" id="GO:0015074">
    <property type="term" value="P:DNA integration"/>
    <property type="evidence" value="ECO:0007669"/>
    <property type="project" value="InterPro"/>
</dbReference>
<dbReference type="CDD" id="cd01647">
    <property type="entry name" value="RT_LTR"/>
    <property type="match status" value="1"/>
</dbReference>
<keyword evidence="15" id="KW-0539">Nucleus</keyword>
<keyword evidence="12" id="KW-0378">Hydrolase</keyword>
<gene>
    <name evidence="21" type="ORF">M513_11449</name>
</gene>
<evidence type="ECO:0000256" key="2">
    <source>
        <dbReference type="ARBA" id="ARBA00004286"/>
    </source>
</evidence>
<dbReference type="Pfam" id="PF17921">
    <property type="entry name" value="Integrase_H2C2"/>
    <property type="match status" value="1"/>
</dbReference>
<reference evidence="21 22" key="1">
    <citation type="journal article" date="2014" name="Nat. Genet.">
        <title>Genome and transcriptome of the porcine whipworm Trichuris suis.</title>
        <authorList>
            <person name="Jex A.R."/>
            <person name="Nejsum P."/>
            <person name="Schwarz E.M."/>
            <person name="Hu L."/>
            <person name="Young N.D."/>
            <person name="Hall R.S."/>
            <person name="Korhonen P.K."/>
            <person name="Liao S."/>
            <person name="Thamsborg S."/>
            <person name="Xia J."/>
            <person name="Xu P."/>
            <person name="Wang S."/>
            <person name="Scheerlinck J.P."/>
            <person name="Hofmann A."/>
            <person name="Sternberg P.W."/>
            <person name="Wang J."/>
            <person name="Gasser R.B."/>
        </authorList>
    </citation>
    <scope>NUCLEOTIDE SEQUENCE [LARGE SCALE GENOMIC DNA]</scope>
    <source>
        <strain evidence="21">DCEP-RM93M</strain>
    </source>
</reference>
<dbReference type="FunFam" id="3.10.20.370:FF:000001">
    <property type="entry name" value="Retrovirus-related Pol polyprotein from transposon 17.6-like protein"/>
    <property type="match status" value="1"/>
</dbReference>
<evidence type="ECO:0000256" key="5">
    <source>
        <dbReference type="ARBA" id="ARBA00022454"/>
    </source>
</evidence>
<evidence type="ECO:0000256" key="10">
    <source>
        <dbReference type="ARBA" id="ARBA00022722"/>
    </source>
</evidence>
<dbReference type="SUPFAM" id="SSF50630">
    <property type="entry name" value="Acid proteases"/>
    <property type="match status" value="1"/>
</dbReference>
<dbReference type="InterPro" id="IPR032454">
    <property type="entry name" value="Histone_H2A_C"/>
</dbReference>
<feature type="non-terminal residue" evidence="21">
    <location>
        <position position="1893"/>
    </location>
</feature>
<dbReference type="Gene3D" id="1.10.20.10">
    <property type="entry name" value="Histone, subunit A"/>
    <property type="match status" value="2"/>
</dbReference>
<evidence type="ECO:0000256" key="13">
    <source>
        <dbReference type="ARBA" id="ARBA00022918"/>
    </source>
</evidence>
<dbReference type="SMART" id="SM00428">
    <property type="entry name" value="H3"/>
    <property type="match status" value="1"/>
</dbReference>
<dbReference type="PANTHER" id="PTHR37984:SF5">
    <property type="entry name" value="PROTEIN NYNRIN-LIKE"/>
    <property type="match status" value="1"/>
</dbReference>
<dbReference type="EMBL" id="KL363318">
    <property type="protein sequence ID" value="KFD47658.1"/>
    <property type="molecule type" value="Genomic_DNA"/>
</dbReference>
<name>A0A085LRR2_9BILA</name>
<dbReference type="GO" id="GO:0004519">
    <property type="term" value="F:endonuclease activity"/>
    <property type="evidence" value="ECO:0007669"/>
    <property type="project" value="UniProtKB-KW"/>
</dbReference>
<dbReference type="GO" id="GO:0046982">
    <property type="term" value="F:protein heterodimerization activity"/>
    <property type="evidence" value="ECO:0007669"/>
    <property type="project" value="InterPro"/>
</dbReference>
<dbReference type="GO" id="GO:0008233">
    <property type="term" value="F:peptidase activity"/>
    <property type="evidence" value="ECO:0007669"/>
    <property type="project" value="UniProtKB-KW"/>
</dbReference>
<dbReference type="InterPro" id="IPR043128">
    <property type="entry name" value="Rev_trsase/Diguanyl_cyclase"/>
</dbReference>
<feature type="region of interest" description="Disordered" evidence="18">
    <location>
        <begin position="212"/>
        <end position="233"/>
    </location>
</feature>
<keyword evidence="7" id="KW-0645">Protease</keyword>
<dbReference type="GO" id="GO:0003964">
    <property type="term" value="F:RNA-directed DNA polymerase activity"/>
    <property type="evidence" value="ECO:0007669"/>
    <property type="project" value="UniProtKB-KW"/>
</dbReference>
<dbReference type="InterPro" id="IPR021109">
    <property type="entry name" value="Peptidase_aspartic_dom_sf"/>
</dbReference>
<evidence type="ECO:0000256" key="15">
    <source>
        <dbReference type="ARBA" id="ARBA00023242"/>
    </source>
</evidence>
<dbReference type="Pfam" id="PF00078">
    <property type="entry name" value="RVT_1"/>
    <property type="match status" value="1"/>
</dbReference>
<dbReference type="InterPro" id="IPR000477">
    <property type="entry name" value="RT_dom"/>
</dbReference>
<evidence type="ECO:0000256" key="12">
    <source>
        <dbReference type="ARBA" id="ARBA00022801"/>
    </source>
</evidence>
<feature type="compositionally biased region" description="Polar residues" evidence="18">
    <location>
        <begin position="212"/>
        <end position="222"/>
    </location>
</feature>
<dbReference type="SUPFAM" id="SSF47113">
    <property type="entry name" value="Histone-fold"/>
    <property type="match status" value="2"/>
</dbReference>
<keyword evidence="22" id="KW-1185">Reference proteome</keyword>
<evidence type="ECO:0000256" key="18">
    <source>
        <dbReference type="SAM" id="MobiDB-lite"/>
    </source>
</evidence>
<keyword evidence="13" id="KW-0695">RNA-directed DNA polymerase</keyword>
<dbReference type="GO" id="GO:0003677">
    <property type="term" value="F:DNA binding"/>
    <property type="evidence" value="ECO:0007669"/>
    <property type="project" value="UniProtKB-KW"/>
</dbReference>
<keyword evidence="8" id="KW-0808">Transferase</keyword>
<sequence length="1893" mass="215276">MAKKTAQFSDNGPAMEFAPPHVATALPVPPFMPTDPELWFARLQLFFRHRHIQDEPTMLQLAFSAMPEESLSHLRDFILTADSESSPFTAFKRVCLERLVDNNEQRIQQALMFESLEGRTPSALLRRLQQLWPASTTQQESSVLRQLFLSRLPHQLQAALLPFAEKPLQELAVLADRLAALQTPPPSTSVCAVQSVTQRLDRLEEMVRQLITRSDQPPSASRSPMRVGKRQRRTTLTAVAAAEQQSRCLYLTDHCSGAPFLIDTGAAVSLLPLRFAKPKTSKTAFPHQASVLQAINGTPVKALGHRTLTFQLTGLPTLTWTFTVAEVDTPIVGADLIHHHHLVVDLAKRNVSLSEGPTEQPAVAAVTPQLNPCQQLMRRFLDTQARNERNLATNRKNLLHVEHAIETRGPPVFSKPRRLPPDRLRIAKSHFHELLRHGIVRPSKSNWSSPLHLVPKHQPGQWRPCGDYRNLNRATKPDRYPLPHITDFNSDLCGKTFFSKIDLAKAYFQIPVRPQDIPKTAITTPFGLYEFVMMPFGLRNAAQTFQRFIDQVLRGLEGCFAYVDDILLVRRTEEEHLELLQKVLSRLATYGLKVNPDKCVLGTNSLVFLGHLIDRNGIRPAPEKVAAIQNFPRPVAVKQLQRFLGMLNFYRRFIPNLAVLLRPLDALVTSTHGNIVWSRTSLHSFNAAKSALANATFLEHPDPTALLALMVDASDQAIGAVLQQRIGNTWRPLAFFSRRLQDHQKRYSTFGRELLAVYAAVKHFRPSIEGREFIVYTDHKPLVRAFENGSQGLTDREIRQLDFVTSFQLQMRHISGKDNVVADALSRKICATTDCMPTLSANEIAQAQSVDPELEWVKNHTSLRLVSEPVQNCAYPIWKDTSMAEPRIYIPATLRLALFHAIHGLSHPGVRATKRLFVTRYVWPGIQRDVAAWTRRCLHCQRTKIHRHTRSPPKEIPLPSSRFEHVHLDIVGPLPPCEGFRYLLTAMDRFTRWPEAWPIRDMTAQTVAETFFSNWIARFGVPLRITTDRGRQFESQVWLTLSRFLGTHHIPTSAYHPQANGLVERFHRQLKAALIARMQAVRVKWTMALPLVLLGIRTALKADLGLAPAEMVYGSTLRLPADFLSPRAPSAPDDPTCFTSTLKAAMRKLRPTPPRRNSTTVFELSRRPTPGRMPYSDGQTKRSLLTTTGLSSRLNRCSLNAFQPDFSATSLCWYLVKLRSPRIIPPRLQLTIRNDEQLNTFLRGVTVAQGGVLPNIQSTPALKKSESICDRLDVSPTVTAHRLRTLRFLMMEDIWLRVRLIDIYRLFPSQKINWVFRWTQPVGPPQKRSTDAGPSSSLAIASDTDSSTDDENGFSEVNPSQIKRTAGVNEVRSQGDVSEIQIVERTGDSIRRGQHEVDRSCLQNVKVRRISLQRVEGRKKIDERLLPEETEFFSDITAHRLIESCSVGINVWYERFYAPLQKGPLRQRKNKDNPTDCQSYGLTALIVSMNASAKKKCRQYSVEYLSYSCIPVALHATMPFCLNRMKMFSNENMRPSKFKKRLYIPRLDKKDKPQMVERTSKLDNSIAASHEISRLIAKIRNSHNDKLRDEYLSVTLTFHFSGRLSSFVLLILLYTVTQKTLKPAYEINKFENMLRPAWKREGPRQKHPSAVCMNRKYVRYVLLEDFERGASYLFDRFTSNEDFGGTHPRKLATAIGPPKRAHRYRPGTVALREIRRYQESTELLIRRLPFQRLLREIAQDFKTILRFRMSAVLALQEATEAYMVGLFEDTNLRAIRARRVTIRGKDIQLARRIRGEQPPTRLTATCLCGSGWISSGTDSVQQGNEASVEWKSCTSIFSLGVTELIKRRSGLVIRGISKRCTSDKWAAAYTRDLIPFRSVLSWQFCSMQLSSKN</sequence>
<dbReference type="SUPFAM" id="SSF56672">
    <property type="entry name" value="DNA/RNA polymerases"/>
    <property type="match status" value="1"/>
</dbReference>
<evidence type="ECO:0000313" key="22">
    <source>
        <dbReference type="Proteomes" id="UP000030764"/>
    </source>
</evidence>
<dbReference type="Proteomes" id="UP000030764">
    <property type="component" value="Unassembled WGS sequence"/>
</dbReference>
<dbReference type="Pfam" id="PF00665">
    <property type="entry name" value="rve"/>
    <property type="match status" value="1"/>
</dbReference>
<evidence type="ECO:0000256" key="4">
    <source>
        <dbReference type="ARBA" id="ARBA00012493"/>
    </source>
</evidence>
<feature type="region of interest" description="Disordered" evidence="18">
    <location>
        <begin position="1323"/>
        <end position="1370"/>
    </location>
</feature>
<dbReference type="Gene3D" id="3.10.10.10">
    <property type="entry name" value="HIV Type 1 Reverse Transcriptase, subunit A, domain 1"/>
    <property type="match status" value="1"/>
</dbReference>
<dbReference type="InterPro" id="IPR036397">
    <property type="entry name" value="RNaseH_sf"/>
</dbReference>
<dbReference type="CDD" id="cd09274">
    <property type="entry name" value="RNase_HI_RT_Ty3"/>
    <property type="match status" value="1"/>
</dbReference>
<feature type="domain" description="Reverse transcriptase" evidence="19">
    <location>
        <begin position="435"/>
        <end position="613"/>
    </location>
</feature>
<evidence type="ECO:0000259" key="20">
    <source>
        <dbReference type="PROSITE" id="PS50994"/>
    </source>
</evidence>
<dbReference type="InterPro" id="IPR041577">
    <property type="entry name" value="RT_RNaseH_2"/>
</dbReference>
<dbReference type="InterPro" id="IPR012337">
    <property type="entry name" value="RNaseH-like_sf"/>
</dbReference>
<organism evidence="21 22">
    <name type="scientific">Trichuris suis</name>
    <name type="common">pig whipworm</name>
    <dbReference type="NCBI Taxonomy" id="68888"/>
    <lineage>
        <taxon>Eukaryota</taxon>
        <taxon>Metazoa</taxon>
        <taxon>Ecdysozoa</taxon>
        <taxon>Nematoda</taxon>
        <taxon>Enoplea</taxon>
        <taxon>Dorylaimia</taxon>
        <taxon>Trichinellida</taxon>
        <taxon>Trichuridae</taxon>
        <taxon>Trichuris</taxon>
    </lineage>
</organism>
<dbReference type="GO" id="GO:0042575">
    <property type="term" value="C:DNA polymerase complex"/>
    <property type="evidence" value="ECO:0007669"/>
    <property type="project" value="UniProtKB-ARBA"/>
</dbReference>
<evidence type="ECO:0000256" key="7">
    <source>
        <dbReference type="ARBA" id="ARBA00022670"/>
    </source>
</evidence>
<evidence type="ECO:0000256" key="3">
    <source>
        <dbReference type="ARBA" id="ARBA00010343"/>
    </source>
</evidence>
<dbReference type="InterPro" id="IPR050951">
    <property type="entry name" value="Retrovirus_Pol_polyprotein"/>
</dbReference>
<dbReference type="InterPro" id="IPR007125">
    <property type="entry name" value="H2A/H2B/H3"/>
</dbReference>
<evidence type="ECO:0000256" key="8">
    <source>
        <dbReference type="ARBA" id="ARBA00022679"/>
    </source>
</evidence>
<keyword evidence="16" id="KW-0511">Multifunctional enzyme</keyword>
<comment type="subcellular location">
    <subcellularLocation>
        <location evidence="2">Chromosome</location>
    </subcellularLocation>
    <subcellularLocation>
        <location evidence="1">Nucleus</location>
    </subcellularLocation>
</comment>
<evidence type="ECO:0000259" key="19">
    <source>
        <dbReference type="PROSITE" id="PS50878"/>
    </source>
</evidence>
<dbReference type="InterPro" id="IPR009072">
    <property type="entry name" value="Histone-fold"/>
</dbReference>
<dbReference type="Pfam" id="PF23055">
    <property type="entry name" value="DUF7041"/>
    <property type="match status" value="1"/>
</dbReference>
<comment type="similarity">
    <text evidence="3">Belongs to the histone H3 family.</text>
</comment>
<dbReference type="CDD" id="cd22911">
    <property type="entry name" value="HFD_H3"/>
    <property type="match status" value="1"/>
</dbReference>
<dbReference type="PANTHER" id="PTHR37984">
    <property type="entry name" value="PROTEIN CBG26694"/>
    <property type="match status" value="1"/>
</dbReference>
<dbReference type="SUPFAM" id="SSF53098">
    <property type="entry name" value="Ribonuclease H-like"/>
    <property type="match status" value="1"/>
</dbReference>
<accession>A0A085LRR2</accession>
<evidence type="ECO:0000256" key="17">
    <source>
        <dbReference type="ARBA" id="ARBA00023269"/>
    </source>
</evidence>
<dbReference type="GO" id="GO:0030527">
    <property type="term" value="F:structural constituent of chromatin"/>
    <property type="evidence" value="ECO:0007669"/>
    <property type="project" value="InterPro"/>
</dbReference>
<feature type="compositionally biased region" description="Low complexity" evidence="18">
    <location>
        <begin position="1335"/>
        <end position="1345"/>
    </location>
</feature>
<dbReference type="FunFam" id="3.30.420.10:FF:000032">
    <property type="entry name" value="Retrovirus-related Pol polyprotein from transposon 297-like Protein"/>
    <property type="match status" value="1"/>
</dbReference>
<feature type="domain" description="Integrase catalytic" evidence="20">
    <location>
        <begin position="953"/>
        <end position="1116"/>
    </location>
</feature>
<dbReference type="Gene3D" id="1.10.340.70">
    <property type="match status" value="1"/>
</dbReference>
<keyword evidence="6" id="KW-1017">Isopeptide bond</keyword>
<evidence type="ECO:0000256" key="9">
    <source>
        <dbReference type="ARBA" id="ARBA00022695"/>
    </source>
</evidence>
<dbReference type="Pfam" id="PF17919">
    <property type="entry name" value="RT_RNaseH_2"/>
    <property type="match status" value="1"/>
</dbReference>
<keyword evidence="10" id="KW-0540">Nuclease</keyword>
<evidence type="ECO:0000256" key="1">
    <source>
        <dbReference type="ARBA" id="ARBA00004123"/>
    </source>
</evidence>
<dbReference type="FunFam" id="3.10.10.10:FF:000007">
    <property type="entry name" value="Retrovirus-related Pol polyprotein from transposon 17.6-like Protein"/>
    <property type="match status" value="1"/>
</dbReference>
<evidence type="ECO:0000313" key="21">
    <source>
        <dbReference type="EMBL" id="KFD47658.1"/>
    </source>
</evidence>
<dbReference type="FunFam" id="3.30.70.270:FF:000020">
    <property type="entry name" value="Transposon Tf2-6 polyprotein-like Protein"/>
    <property type="match status" value="1"/>
</dbReference>
<dbReference type="FunFam" id="1.10.20.10:FF:000085">
    <property type="entry name" value="Histone H3.2"/>
    <property type="match status" value="1"/>
</dbReference>
<evidence type="ECO:0000256" key="16">
    <source>
        <dbReference type="ARBA" id="ARBA00023268"/>
    </source>
</evidence>
<proteinExistence type="inferred from homology"/>
<keyword evidence="9" id="KW-0548">Nucleotidyltransferase</keyword>
<dbReference type="EC" id="2.7.7.49" evidence="4"/>
<dbReference type="InterPro" id="IPR002119">
    <property type="entry name" value="Histone_H2A"/>
</dbReference>
<dbReference type="PROSITE" id="PS50878">
    <property type="entry name" value="RT_POL"/>
    <property type="match status" value="1"/>
</dbReference>
<evidence type="ECO:0000256" key="14">
    <source>
        <dbReference type="ARBA" id="ARBA00023125"/>
    </source>
</evidence>
<feature type="region of interest" description="Disordered" evidence="18">
    <location>
        <begin position="1150"/>
        <end position="1180"/>
    </location>
</feature>
<dbReference type="InterPro" id="IPR041588">
    <property type="entry name" value="Integrase_H2C2"/>
</dbReference>
<dbReference type="InterPro" id="IPR000164">
    <property type="entry name" value="Histone_H3/CENP-A"/>
</dbReference>
<dbReference type="GO" id="GO:0005634">
    <property type="term" value="C:nucleus"/>
    <property type="evidence" value="ECO:0007669"/>
    <property type="project" value="UniProtKB-SubCell"/>
</dbReference>